<proteinExistence type="predicted"/>
<dbReference type="GeneTree" id="ENSGT01150000288462"/>
<protein>
    <submittedName>
        <fullName evidence="2">Uncharacterized protein</fullName>
    </submittedName>
</protein>
<feature type="transmembrane region" description="Helical" evidence="1">
    <location>
        <begin position="70"/>
        <end position="94"/>
    </location>
</feature>
<dbReference type="AlphaFoldDB" id="A0A9L0R679"/>
<organism evidence="2 3">
    <name type="scientific">Equus caballus</name>
    <name type="common">Horse</name>
    <dbReference type="NCBI Taxonomy" id="9796"/>
    <lineage>
        <taxon>Eukaryota</taxon>
        <taxon>Metazoa</taxon>
        <taxon>Chordata</taxon>
        <taxon>Craniata</taxon>
        <taxon>Vertebrata</taxon>
        <taxon>Euteleostomi</taxon>
        <taxon>Mammalia</taxon>
        <taxon>Eutheria</taxon>
        <taxon>Laurasiatheria</taxon>
        <taxon>Perissodactyla</taxon>
        <taxon>Equidae</taxon>
        <taxon>Equus</taxon>
    </lineage>
</organism>
<keyword evidence="1" id="KW-1133">Transmembrane helix</keyword>
<dbReference type="Ensembl" id="ENSECAT00000136370.1">
    <property type="protein sequence ID" value="ENSECAP00000059555.1"/>
    <property type="gene ID" value="ENSECAG00000044421.1"/>
</dbReference>
<name>A0A9L0R679_HORSE</name>
<sequence>MNIGTQISLQNLAFNSLGCTCRSGIAGSNGNSIFNFLRNHGAVFYSSCTILHSHQWYTGVPISLHLRQHLLFFGSFFSFIVAIMVVLICISLMISDAEHLFVGFLAICISSLEKCLFKSVLVRAPQRNRIIGGCVWREREREILRNWLTQL</sequence>
<evidence type="ECO:0000313" key="3">
    <source>
        <dbReference type="Proteomes" id="UP000002281"/>
    </source>
</evidence>
<keyword evidence="3" id="KW-1185">Reference proteome</keyword>
<accession>A0A9L0R679</accession>
<reference evidence="2" key="2">
    <citation type="submission" date="2025-05" db="UniProtKB">
        <authorList>
            <consortium name="Ensembl"/>
        </authorList>
    </citation>
    <scope>IDENTIFICATION</scope>
    <source>
        <strain evidence="2">Thoroughbred</strain>
    </source>
</reference>
<evidence type="ECO:0000313" key="2">
    <source>
        <dbReference type="Ensembl" id="ENSECAP00000059555.1"/>
    </source>
</evidence>
<keyword evidence="1" id="KW-0472">Membrane</keyword>
<dbReference type="Proteomes" id="UP000002281">
    <property type="component" value="Chromosome 5"/>
</dbReference>
<feature type="transmembrane region" description="Helical" evidence="1">
    <location>
        <begin position="100"/>
        <end position="117"/>
    </location>
</feature>
<dbReference type="Ensembl" id="ENSECAT00000126350.1">
    <property type="protein sequence ID" value="ENSECAP00000084411.1"/>
    <property type="gene ID" value="ENSECAG00000044421.1"/>
</dbReference>
<evidence type="ECO:0000256" key="1">
    <source>
        <dbReference type="SAM" id="Phobius"/>
    </source>
</evidence>
<reference evidence="2 3" key="1">
    <citation type="journal article" date="2009" name="Science">
        <title>Genome sequence, comparative analysis, and population genetics of the domestic horse.</title>
        <authorList>
            <consortium name="Broad Institute Genome Sequencing Platform"/>
            <consortium name="Broad Institute Whole Genome Assembly Team"/>
            <person name="Wade C.M."/>
            <person name="Giulotto E."/>
            <person name="Sigurdsson S."/>
            <person name="Zoli M."/>
            <person name="Gnerre S."/>
            <person name="Imsland F."/>
            <person name="Lear T.L."/>
            <person name="Adelson D.L."/>
            <person name="Bailey E."/>
            <person name="Bellone R.R."/>
            <person name="Bloecker H."/>
            <person name="Distl O."/>
            <person name="Edgar R.C."/>
            <person name="Garber M."/>
            <person name="Leeb T."/>
            <person name="Mauceli E."/>
            <person name="MacLeod J.N."/>
            <person name="Penedo M.C.T."/>
            <person name="Raison J.M."/>
            <person name="Sharpe T."/>
            <person name="Vogel J."/>
            <person name="Andersson L."/>
            <person name="Antczak D.F."/>
            <person name="Biagi T."/>
            <person name="Binns M.M."/>
            <person name="Chowdhary B.P."/>
            <person name="Coleman S.J."/>
            <person name="Della Valle G."/>
            <person name="Fryc S."/>
            <person name="Guerin G."/>
            <person name="Hasegawa T."/>
            <person name="Hill E.W."/>
            <person name="Jurka J."/>
            <person name="Kiialainen A."/>
            <person name="Lindgren G."/>
            <person name="Liu J."/>
            <person name="Magnani E."/>
            <person name="Mickelson J.R."/>
            <person name="Murray J."/>
            <person name="Nergadze S.G."/>
            <person name="Onofrio R."/>
            <person name="Pedroni S."/>
            <person name="Piras M.F."/>
            <person name="Raudsepp T."/>
            <person name="Rocchi M."/>
            <person name="Roeed K.H."/>
            <person name="Ryder O.A."/>
            <person name="Searle S."/>
            <person name="Skow L."/>
            <person name="Swinburne J.E."/>
            <person name="Syvaenen A.C."/>
            <person name="Tozaki T."/>
            <person name="Valberg S.J."/>
            <person name="Vaudin M."/>
            <person name="White J.R."/>
            <person name="Zody M.C."/>
            <person name="Lander E.S."/>
            <person name="Lindblad-Toh K."/>
        </authorList>
    </citation>
    <scope>NUCLEOTIDE SEQUENCE [LARGE SCALE GENOMIC DNA]</scope>
    <source>
        <strain evidence="2 3">Thoroughbred</strain>
    </source>
</reference>
<keyword evidence="1" id="KW-0812">Transmembrane</keyword>
<dbReference type="Ensembl" id="ENSECAT00000100584.1">
    <property type="protein sequence ID" value="ENSECAP00000066741.1"/>
    <property type="gene ID" value="ENSECAG00000044421.1"/>
</dbReference>